<comment type="similarity">
    <text evidence="1 4">Belongs to the D-isomer specific 2-hydroxyacid dehydrogenase family.</text>
</comment>
<dbReference type="PANTHER" id="PTHR42789:SF1">
    <property type="entry name" value="D-ISOMER SPECIFIC 2-HYDROXYACID DEHYDROGENASE FAMILY PROTEIN (AFU_ORTHOLOGUE AFUA_6G10090)"/>
    <property type="match status" value="1"/>
</dbReference>
<gene>
    <name evidence="7" type="ORF">GMB86_08040</name>
</gene>
<dbReference type="Pfam" id="PF00389">
    <property type="entry name" value="2-Hacid_dh"/>
    <property type="match status" value="1"/>
</dbReference>
<evidence type="ECO:0000256" key="1">
    <source>
        <dbReference type="ARBA" id="ARBA00005854"/>
    </source>
</evidence>
<dbReference type="OrthoDB" id="9805416at2"/>
<dbReference type="FunFam" id="3.40.50.720:FF:000203">
    <property type="entry name" value="D-3-phosphoglycerate dehydrogenase (SerA)"/>
    <property type="match status" value="1"/>
</dbReference>
<dbReference type="InterPro" id="IPR029753">
    <property type="entry name" value="D-isomer_DH_CS"/>
</dbReference>
<dbReference type="InterPro" id="IPR006139">
    <property type="entry name" value="D-isomer_2_OHA_DH_cat_dom"/>
</dbReference>
<evidence type="ECO:0000259" key="5">
    <source>
        <dbReference type="Pfam" id="PF00389"/>
    </source>
</evidence>
<feature type="domain" description="D-isomer specific 2-hydroxyacid dehydrogenase NAD-binding" evidence="6">
    <location>
        <begin position="108"/>
        <end position="286"/>
    </location>
</feature>
<dbReference type="InterPro" id="IPR036291">
    <property type="entry name" value="NAD(P)-bd_dom_sf"/>
</dbReference>
<dbReference type="SUPFAM" id="SSF52283">
    <property type="entry name" value="Formate/glycerate dehydrogenase catalytic domain-like"/>
    <property type="match status" value="1"/>
</dbReference>
<evidence type="ECO:0000259" key="6">
    <source>
        <dbReference type="Pfam" id="PF02826"/>
    </source>
</evidence>
<sequence length="318" mass="34421">MAKIFIAGRVPKLALDLLHTHEVTMFDDHASLISEEELVSGIQEADALLCPLSTKVSDKVISQSSKLKIIANYGAGYDNIDIQSAKAHQIYVSNTPGVSTDATAELTMGLILSIMRRMPEGDRLCRGKGFNGWAPLFFLGSELKGKTLGIIGLGSIGQAVAKRAKAFDMNIIYYGPHRKSPEVEKMASANYVSLEECLKESDVISIHAPYSPSIHHLINQDTLKMMKKTAYLINAARGPIVDEKALAVALKEHTIAGAALDVFEFEPSITEELKSLDNVVITPHIGNATIETRNAMAEIAANNILSVLNGNEPVTPVQ</sequence>
<dbReference type="RefSeq" id="WP_155218522.1">
    <property type="nucleotide sequence ID" value="NZ_WNHB01000011.1"/>
</dbReference>
<protein>
    <submittedName>
        <fullName evidence="7">Hydroxyacid dehydrogenase</fullName>
    </submittedName>
</protein>
<dbReference type="PROSITE" id="PS00671">
    <property type="entry name" value="D_2_HYDROXYACID_DH_3"/>
    <property type="match status" value="1"/>
</dbReference>
<dbReference type="SUPFAM" id="SSF51735">
    <property type="entry name" value="NAD(P)-binding Rossmann-fold domains"/>
    <property type="match status" value="1"/>
</dbReference>
<dbReference type="PANTHER" id="PTHR42789">
    <property type="entry name" value="D-ISOMER SPECIFIC 2-HYDROXYACID DEHYDROGENASE FAMILY PROTEIN (AFU_ORTHOLOGUE AFUA_6G10090)"/>
    <property type="match status" value="1"/>
</dbReference>
<evidence type="ECO:0000256" key="3">
    <source>
        <dbReference type="ARBA" id="ARBA00023027"/>
    </source>
</evidence>
<dbReference type="AlphaFoldDB" id="A0A6N8CP69"/>
<dbReference type="EMBL" id="WNHB01000011">
    <property type="protein sequence ID" value="MTT31959.1"/>
    <property type="molecule type" value="Genomic_DNA"/>
</dbReference>
<evidence type="ECO:0000313" key="8">
    <source>
        <dbReference type="Proteomes" id="UP000440978"/>
    </source>
</evidence>
<proteinExistence type="inferred from homology"/>
<dbReference type="InterPro" id="IPR050857">
    <property type="entry name" value="D-2-hydroxyacid_DH"/>
</dbReference>
<keyword evidence="2 4" id="KW-0560">Oxidoreductase</keyword>
<organism evidence="7 8">
    <name type="scientific">Terrilactibacillus tamarindi</name>
    <dbReference type="NCBI Taxonomy" id="2599694"/>
    <lineage>
        <taxon>Bacteria</taxon>
        <taxon>Bacillati</taxon>
        <taxon>Bacillota</taxon>
        <taxon>Bacilli</taxon>
        <taxon>Bacillales</taxon>
        <taxon>Bacillaceae</taxon>
        <taxon>Terrilactibacillus</taxon>
    </lineage>
</organism>
<dbReference type="GO" id="GO:0016616">
    <property type="term" value="F:oxidoreductase activity, acting on the CH-OH group of donors, NAD or NADP as acceptor"/>
    <property type="evidence" value="ECO:0007669"/>
    <property type="project" value="InterPro"/>
</dbReference>
<comment type="caution">
    <text evidence="7">The sequence shown here is derived from an EMBL/GenBank/DDBJ whole genome shotgun (WGS) entry which is preliminary data.</text>
</comment>
<dbReference type="Proteomes" id="UP000440978">
    <property type="component" value="Unassembled WGS sequence"/>
</dbReference>
<keyword evidence="3" id="KW-0520">NAD</keyword>
<evidence type="ECO:0000256" key="4">
    <source>
        <dbReference type="RuleBase" id="RU003719"/>
    </source>
</evidence>
<dbReference type="Gene3D" id="3.40.50.720">
    <property type="entry name" value="NAD(P)-binding Rossmann-like Domain"/>
    <property type="match status" value="2"/>
</dbReference>
<reference evidence="7 8" key="1">
    <citation type="submission" date="2019-11" db="EMBL/GenBank/DDBJ databases">
        <title>Terrilactibacillus tamarindus sp. nov. BCM23-1 isolated from bark of Tamarindus indica.</title>
        <authorList>
            <person name="Kingkaew E."/>
            <person name="Tanasupawat S."/>
        </authorList>
    </citation>
    <scope>NUCLEOTIDE SEQUENCE [LARGE SCALE GENOMIC DNA]</scope>
    <source>
        <strain evidence="7 8">BCM23-1</strain>
    </source>
</reference>
<dbReference type="GO" id="GO:0051287">
    <property type="term" value="F:NAD binding"/>
    <property type="evidence" value="ECO:0007669"/>
    <property type="project" value="InterPro"/>
</dbReference>
<evidence type="ECO:0000313" key="7">
    <source>
        <dbReference type="EMBL" id="MTT31959.1"/>
    </source>
</evidence>
<feature type="domain" description="D-isomer specific 2-hydroxyacid dehydrogenase catalytic" evidence="5">
    <location>
        <begin position="5"/>
        <end position="317"/>
    </location>
</feature>
<name>A0A6N8CP69_9BACI</name>
<dbReference type="CDD" id="cd12178">
    <property type="entry name" value="2-Hacid_dh_13"/>
    <property type="match status" value="1"/>
</dbReference>
<dbReference type="InterPro" id="IPR006140">
    <property type="entry name" value="D-isomer_DH_NAD-bd"/>
</dbReference>
<keyword evidence="8" id="KW-1185">Reference proteome</keyword>
<evidence type="ECO:0000256" key="2">
    <source>
        <dbReference type="ARBA" id="ARBA00023002"/>
    </source>
</evidence>
<accession>A0A6N8CP69</accession>
<dbReference type="Pfam" id="PF02826">
    <property type="entry name" value="2-Hacid_dh_C"/>
    <property type="match status" value="1"/>
</dbReference>